<accession>A0A8R2R4I1</accession>
<evidence type="ECO:0000313" key="2">
    <source>
        <dbReference type="Proteomes" id="UP000005204"/>
    </source>
</evidence>
<dbReference type="EnsemblMetazoa" id="XM_038021035.1">
    <property type="protein sequence ID" value="XP_037876963.1"/>
    <property type="gene ID" value="LOC110384768"/>
</dbReference>
<evidence type="ECO:0000313" key="1">
    <source>
        <dbReference type="EnsemblMetazoa" id="XP_037876963.1"/>
    </source>
</evidence>
<proteinExistence type="predicted"/>
<dbReference type="Gene3D" id="4.10.410.10">
    <property type="entry name" value="Pancreatic trypsin inhibitor Kunitz domain"/>
    <property type="match status" value="1"/>
</dbReference>
<keyword evidence="2" id="KW-1185">Reference proteome</keyword>
<name>A0A8R2R4I1_BOMMO</name>
<reference evidence="1" key="2">
    <citation type="submission" date="2022-06" db="UniProtKB">
        <authorList>
            <consortium name="EnsemblMetazoa"/>
        </authorList>
    </citation>
    <scope>IDENTIFICATION</scope>
    <source>
        <strain evidence="1">p50T (Dazao)</strain>
    </source>
</reference>
<dbReference type="SUPFAM" id="SSF57362">
    <property type="entry name" value="BPTI-like"/>
    <property type="match status" value="1"/>
</dbReference>
<dbReference type="AlphaFoldDB" id="A0A8R2R4I1"/>
<sequence length="184" mass="21484">MDLRLVIILQAITLTFPTGLKKNISDMLQNRYTLMMNAKIQAHKIRCTRRFSPGTCMKAVEPMWTYVMRTQNCIPRLGCPTERRSNRFRSFESCIICRSLLQLMVYFAKFDSLNISSRWDSLDLRAHHHGTTGSIKDFNITISDEDYYSPEDYATLREYRPDEFVGPIPKIDHDFSDEQLDDVA</sequence>
<reference evidence="2" key="1">
    <citation type="journal article" date="2008" name="Insect Biochem. Mol. Biol.">
        <title>The genome of a lepidopteran model insect, the silkworm Bombyx mori.</title>
        <authorList>
            <consortium name="International Silkworm Genome Consortium"/>
        </authorList>
    </citation>
    <scope>NUCLEOTIDE SEQUENCE [LARGE SCALE GENOMIC DNA]</scope>
    <source>
        <strain evidence="2">p50T</strain>
    </source>
</reference>
<dbReference type="InterPro" id="IPR036880">
    <property type="entry name" value="Kunitz_BPTI_sf"/>
</dbReference>
<organism evidence="1 2">
    <name type="scientific">Bombyx mori</name>
    <name type="common">Silk moth</name>
    <dbReference type="NCBI Taxonomy" id="7091"/>
    <lineage>
        <taxon>Eukaryota</taxon>
        <taxon>Metazoa</taxon>
        <taxon>Ecdysozoa</taxon>
        <taxon>Arthropoda</taxon>
        <taxon>Hexapoda</taxon>
        <taxon>Insecta</taxon>
        <taxon>Pterygota</taxon>
        <taxon>Neoptera</taxon>
        <taxon>Endopterygota</taxon>
        <taxon>Lepidoptera</taxon>
        <taxon>Glossata</taxon>
        <taxon>Ditrysia</taxon>
        <taxon>Bombycoidea</taxon>
        <taxon>Bombycidae</taxon>
        <taxon>Bombycinae</taxon>
        <taxon>Bombyx</taxon>
    </lineage>
</organism>
<dbReference type="GO" id="GO:0004867">
    <property type="term" value="F:serine-type endopeptidase inhibitor activity"/>
    <property type="evidence" value="ECO:0007669"/>
    <property type="project" value="InterPro"/>
</dbReference>
<dbReference type="Proteomes" id="UP000005204">
    <property type="component" value="Unassembled WGS sequence"/>
</dbReference>
<protein>
    <submittedName>
        <fullName evidence="1">Uncharacterized protein</fullName>
    </submittedName>
</protein>